<dbReference type="VEuPathDB" id="MicrosporidiaDB:EHP00_1142"/>
<protein>
    <submittedName>
        <fullName evidence="1">Uncharacterized protein</fullName>
    </submittedName>
</protein>
<reference evidence="1 2" key="1">
    <citation type="journal article" date="2017" name="Environ. Microbiol.">
        <title>Decay of the glycolytic pathway and adaptation to intranuclear parasitism within Enterocytozoonidae microsporidia.</title>
        <authorList>
            <person name="Wiredu Boakye D."/>
            <person name="Jaroenlak P."/>
            <person name="Prachumwat A."/>
            <person name="Williams T.A."/>
            <person name="Bateman K.S."/>
            <person name="Itsathitphaisarn O."/>
            <person name="Sritunyalucksana K."/>
            <person name="Paszkiewicz K.H."/>
            <person name="Moore K.A."/>
            <person name="Stentiford G.D."/>
            <person name="Williams B.A."/>
        </authorList>
    </citation>
    <scope>NUCLEOTIDE SEQUENCE [LARGE SCALE GENOMIC DNA]</scope>
    <source>
        <strain evidence="1 2">TH1</strain>
    </source>
</reference>
<sequence>MVNINIFGKLGFSVEENNGLRIYCSDSSFNIIPDFTRLNKSYKYNNITKKIKYSPGFLEYTKTTTNNLRQNYKINQICYRKQYKGILDIINKNIKEENISENPNEIPLLVSPVDFVAKFPLNLFSDLKIENSENCEHNPICASYTRNKEKTVEKQFLFYLKNIKMRMRFLIF</sequence>
<dbReference type="Proteomes" id="UP000192758">
    <property type="component" value="Unassembled WGS sequence"/>
</dbReference>
<name>A0A1W0E4F1_9MICR</name>
<organism evidence="1 2">
    <name type="scientific">Ecytonucleospora hepatopenaei</name>
    <dbReference type="NCBI Taxonomy" id="646526"/>
    <lineage>
        <taxon>Eukaryota</taxon>
        <taxon>Fungi</taxon>
        <taxon>Fungi incertae sedis</taxon>
        <taxon>Microsporidia</taxon>
        <taxon>Enterocytozoonidae</taxon>
        <taxon>Ecytonucleospora</taxon>
    </lineage>
</organism>
<dbReference type="AlphaFoldDB" id="A0A1W0E4F1"/>
<gene>
    <name evidence="1" type="ORF">EHP00_1142</name>
</gene>
<comment type="caution">
    <text evidence="1">The sequence shown here is derived from an EMBL/GenBank/DDBJ whole genome shotgun (WGS) entry which is preliminary data.</text>
</comment>
<proteinExistence type="predicted"/>
<evidence type="ECO:0000313" key="2">
    <source>
        <dbReference type="Proteomes" id="UP000192758"/>
    </source>
</evidence>
<accession>A0A1W0E4F1</accession>
<evidence type="ECO:0000313" key="1">
    <source>
        <dbReference type="EMBL" id="OQS54135.1"/>
    </source>
</evidence>
<keyword evidence="2" id="KW-1185">Reference proteome</keyword>
<dbReference type="EMBL" id="MNPJ01000022">
    <property type="protein sequence ID" value="OQS54135.1"/>
    <property type="molecule type" value="Genomic_DNA"/>
</dbReference>